<evidence type="ECO:0000313" key="2">
    <source>
        <dbReference type="Proteomes" id="UP000031030"/>
    </source>
</evidence>
<protein>
    <recommendedName>
        <fullName evidence="3">Polyketide cyclase</fullName>
    </recommendedName>
</protein>
<dbReference type="InterPro" id="IPR019587">
    <property type="entry name" value="Polyketide_cyclase/dehydratase"/>
</dbReference>
<dbReference type="SUPFAM" id="SSF55961">
    <property type="entry name" value="Bet v1-like"/>
    <property type="match status" value="1"/>
</dbReference>
<name>A0A0B2AAQ3_9MICO</name>
<reference evidence="1 2" key="1">
    <citation type="submission" date="2014-11" db="EMBL/GenBank/DDBJ databases">
        <title>Genome sequence of Microbacterium mangrovi MUSC 115(T).</title>
        <authorList>
            <person name="Lee L.-H."/>
        </authorList>
    </citation>
    <scope>NUCLEOTIDE SEQUENCE [LARGE SCALE GENOMIC DNA]</scope>
    <source>
        <strain evidence="1 2">MUSC 115</strain>
    </source>
</reference>
<organism evidence="1 2">
    <name type="scientific">Microbacterium mangrovi</name>
    <dbReference type="NCBI Taxonomy" id="1348253"/>
    <lineage>
        <taxon>Bacteria</taxon>
        <taxon>Bacillati</taxon>
        <taxon>Actinomycetota</taxon>
        <taxon>Actinomycetes</taxon>
        <taxon>Micrococcales</taxon>
        <taxon>Microbacteriaceae</taxon>
        <taxon>Microbacterium</taxon>
    </lineage>
</organism>
<dbReference type="STRING" id="1348253.LK09_08045"/>
<dbReference type="EMBL" id="JTDK01000006">
    <property type="protein sequence ID" value="KHK98823.1"/>
    <property type="molecule type" value="Genomic_DNA"/>
</dbReference>
<dbReference type="Proteomes" id="UP000031030">
    <property type="component" value="Unassembled WGS sequence"/>
</dbReference>
<dbReference type="InterPro" id="IPR023393">
    <property type="entry name" value="START-like_dom_sf"/>
</dbReference>
<keyword evidence="2" id="KW-1185">Reference proteome</keyword>
<gene>
    <name evidence="1" type="ORF">LK09_08045</name>
</gene>
<evidence type="ECO:0008006" key="3">
    <source>
        <dbReference type="Google" id="ProtNLM"/>
    </source>
</evidence>
<dbReference type="Pfam" id="PF10604">
    <property type="entry name" value="Polyketide_cyc2"/>
    <property type="match status" value="1"/>
</dbReference>
<sequence>MPEIVSASAERVINAPRGTVYDCVADMRLLARFLPPPFYDVRVEQGGVGAGAVVSFKIDFARGTRELQMHVTEPAPGEVLVLTDTNGSGLTTTITVTPHDAHTLVNITSTFTGETGVAGVVERFVAPRRLHRVYAKQLARIDAHARSLTA</sequence>
<dbReference type="AlphaFoldDB" id="A0A0B2AAQ3"/>
<comment type="caution">
    <text evidence="1">The sequence shown here is derived from an EMBL/GenBank/DDBJ whole genome shotgun (WGS) entry which is preliminary data.</text>
</comment>
<proteinExistence type="predicted"/>
<dbReference type="Gene3D" id="3.30.530.20">
    <property type="match status" value="1"/>
</dbReference>
<dbReference type="RefSeq" id="WP_039397717.1">
    <property type="nucleotide sequence ID" value="NZ_JTDK01000006.1"/>
</dbReference>
<dbReference type="CDD" id="cd07812">
    <property type="entry name" value="SRPBCC"/>
    <property type="match status" value="1"/>
</dbReference>
<accession>A0A0B2AAQ3</accession>
<evidence type="ECO:0000313" key="1">
    <source>
        <dbReference type="EMBL" id="KHK98823.1"/>
    </source>
</evidence>